<keyword evidence="2" id="KW-0472">Membrane</keyword>
<dbReference type="EMBL" id="MN740108">
    <property type="protein sequence ID" value="QHT88063.1"/>
    <property type="molecule type" value="Genomic_DNA"/>
</dbReference>
<evidence type="ECO:0000256" key="2">
    <source>
        <dbReference type="SAM" id="Phobius"/>
    </source>
</evidence>
<name>A0A6C0I7D9_9ZZZZ</name>
<feature type="transmembrane region" description="Helical" evidence="2">
    <location>
        <begin position="7"/>
        <end position="23"/>
    </location>
</feature>
<sequence>MSNKQDTNLIVLVILAAVIIYWYCSTSQKNREGYTDSVLSSTGSGSPLQFMNRPSFNTALDPNNPQNRSDWNASANVIRGQSPNGANLAAPNVVNSTSISNAPGAFGDQTQGAVVDGQYVAGMNDAGQYVGNVSYDHKLSVSPLDALSQASSVSRPGSDFERVKGEFAYLGMDANTIGGQTNARKDWEQKYSETLSAQKPNTLDYTNPKDLLPVPDLRTPLMRDPSDPENFMYTRTLFAPLKTRNHNIGDRIRGDLNIQPIKTGWFDVATVPSIDLIKGYFGYYNDISEYTDVQDAIYQKDRDLTTNPQRALQTQSALQNITKLNSQAMTSPNLAYGSGTDTFDSLKFGSVANGMSIYDVNPFKSARALDQ</sequence>
<evidence type="ECO:0000256" key="1">
    <source>
        <dbReference type="SAM" id="MobiDB-lite"/>
    </source>
</evidence>
<dbReference type="Pfam" id="PF19168">
    <property type="entry name" value="DUF5850"/>
    <property type="match status" value="1"/>
</dbReference>
<organism evidence="3">
    <name type="scientific">viral metagenome</name>
    <dbReference type="NCBI Taxonomy" id="1070528"/>
    <lineage>
        <taxon>unclassified sequences</taxon>
        <taxon>metagenomes</taxon>
        <taxon>organismal metagenomes</taxon>
    </lineage>
</organism>
<reference evidence="3" key="1">
    <citation type="journal article" date="2020" name="Nature">
        <title>Giant virus diversity and host interactions through global metagenomics.</title>
        <authorList>
            <person name="Schulz F."/>
            <person name="Roux S."/>
            <person name="Paez-Espino D."/>
            <person name="Jungbluth S."/>
            <person name="Walsh D.A."/>
            <person name="Denef V.J."/>
            <person name="McMahon K.D."/>
            <person name="Konstantinidis K.T."/>
            <person name="Eloe-Fadrosh E.A."/>
            <person name="Kyrpides N.C."/>
            <person name="Woyke T."/>
        </authorList>
    </citation>
    <scope>NUCLEOTIDE SEQUENCE</scope>
    <source>
        <strain evidence="3">GVMAG-M-3300023184-24</strain>
    </source>
</reference>
<dbReference type="AlphaFoldDB" id="A0A6C0I7D9"/>
<protein>
    <submittedName>
        <fullName evidence="3">Uncharacterized protein</fullName>
    </submittedName>
</protein>
<evidence type="ECO:0000313" key="3">
    <source>
        <dbReference type="EMBL" id="QHT88063.1"/>
    </source>
</evidence>
<keyword evidence="2" id="KW-0812">Transmembrane</keyword>
<accession>A0A6C0I7D9</accession>
<dbReference type="InterPro" id="IPR043882">
    <property type="entry name" value="DUF5850"/>
</dbReference>
<keyword evidence="2" id="KW-1133">Transmembrane helix</keyword>
<proteinExistence type="predicted"/>
<feature type="region of interest" description="Disordered" evidence="1">
    <location>
        <begin position="50"/>
        <end position="71"/>
    </location>
</feature>